<gene>
    <name evidence="2" type="ORF">NCTC11647_01586</name>
</gene>
<dbReference type="AlphaFoldDB" id="A0A2T3QNU6"/>
<dbReference type="Proteomes" id="UP000251647">
    <property type="component" value="Unassembled WGS sequence"/>
</dbReference>
<accession>A0A2T3QNU6</accession>
<dbReference type="OrthoDB" id="5917870at2"/>
<dbReference type="EMBL" id="UATL01000001">
    <property type="protein sequence ID" value="SPY28495.1"/>
    <property type="molecule type" value="Genomic_DNA"/>
</dbReference>
<dbReference type="RefSeq" id="WP_036763662.1">
    <property type="nucleotide sequence ID" value="NZ_PYOG01000002.1"/>
</dbReference>
<feature type="domain" description="Bacteriophage T5 Orf172 DNA-binding" evidence="1">
    <location>
        <begin position="11"/>
        <end position="86"/>
    </location>
</feature>
<dbReference type="InterPro" id="IPR018306">
    <property type="entry name" value="Phage_T5_Orf172_DNA-bd"/>
</dbReference>
<organism evidence="2 3">
    <name type="scientific">Photobacterium damselae</name>
    <dbReference type="NCBI Taxonomy" id="38293"/>
    <lineage>
        <taxon>Bacteria</taxon>
        <taxon>Pseudomonadati</taxon>
        <taxon>Pseudomonadota</taxon>
        <taxon>Gammaproteobacteria</taxon>
        <taxon>Vibrionales</taxon>
        <taxon>Vibrionaceae</taxon>
        <taxon>Photobacterium</taxon>
    </lineage>
</organism>
<evidence type="ECO:0000259" key="1">
    <source>
        <dbReference type="SMART" id="SM00974"/>
    </source>
</evidence>
<evidence type="ECO:0000313" key="3">
    <source>
        <dbReference type="Proteomes" id="UP000251647"/>
    </source>
</evidence>
<dbReference type="Pfam" id="PF13455">
    <property type="entry name" value="MUG113"/>
    <property type="match status" value="1"/>
</dbReference>
<protein>
    <submittedName>
        <fullName evidence="2">T5orf172 domain</fullName>
    </submittedName>
</protein>
<sequence>MALYFIIENEDLINQRIKIGISKDPIKRLKALQTGNSRRLALMGWIDSGTDRELETQLHQKHKDQRVIGEWFEINHEIVLDLLKAHSHCSYIAKQSSAGELIGYDRHGIPEYEDTWEWGTLDNSDYCPECGSSLGLSYNENYGGERCLKCGFTV</sequence>
<reference evidence="2 3" key="1">
    <citation type="submission" date="2018-06" db="EMBL/GenBank/DDBJ databases">
        <authorList>
            <consortium name="Pathogen Informatics"/>
            <person name="Doyle S."/>
        </authorList>
    </citation>
    <scope>NUCLEOTIDE SEQUENCE [LARGE SCALE GENOMIC DNA]</scope>
    <source>
        <strain evidence="2 3">NCTC11647</strain>
    </source>
</reference>
<name>A0A2T3QNU6_PHODM</name>
<dbReference type="SMART" id="SM00974">
    <property type="entry name" value="T5orf172"/>
    <property type="match status" value="1"/>
</dbReference>
<proteinExistence type="predicted"/>
<evidence type="ECO:0000313" key="2">
    <source>
        <dbReference type="EMBL" id="SPY28495.1"/>
    </source>
</evidence>